<reference evidence="14" key="1">
    <citation type="submission" date="2016-10" db="EMBL/GenBank/DDBJ databases">
        <authorList>
            <person name="Varghese N."/>
            <person name="Submissions S."/>
        </authorList>
    </citation>
    <scope>NUCLEOTIDE SEQUENCE [LARGE SCALE GENOMIC DNA]</scope>
    <source>
        <strain evidence="14">DSM 3669</strain>
    </source>
</reference>
<dbReference type="GO" id="GO:0015419">
    <property type="term" value="F:ABC-type sulfate transporter activity"/>
    <property type="evidence" value="ECO:0007669"/>
    <property type="project" value="InterPro"/>
</dbReference>
<evidence type="ECO:0000313" key="14">
    <source>
        <dbReference type="Proteomes" id="UP000199584"/>
    </source>
</evidence>
<evidence type="ECO:0000259" key="12">
    <source>
        <dbReference type="PROSITE" id="PS50928"/>
    </source>
</evidence>
<keyword evidence="6 10" id="KW-1133">Transmembrane helix</keyword>
<dbReference type="InterPro" id="IPR005667">
    <property type="entry name" value="Sulph_transpt2"/>
</dbReference>
<dbReference type="SUPFAM" id="SSF161098">
    <property type="entry name" value="MetI-like"/>
    <property type="match status" value="1"/>
</dbReference>
<organism evidence="13 14">
    <name type="scientific">Desulfoscipio geothermicus DSM 3669</name>
    <dbReference type="NCBI Taxonomy" id="1121426"/>
    <lineage>
        <taxon>Bacteria</taxon>
        <taxon>Bacillati</taxon>
        <taxon>Bacillota</taxon>
        <taxon>Clostridia</taxon>
        <taxon>Eubacteriales</taxon>
        <taxon>Desulfallaceae</taxon>
        <taxon>Desulfoscipio</taxon>
    </lineage>
</organism>
<dbReference type="InterPro" id="IPR011867">
    <property type="entry name" value="ModB_ABC"/>
</dbReference>
<comment type="function">
    <text evidence="9">Part of the ABC transporter complex CysAWTP (TC 3.A.1.6.1) involved in sulfate/thiosulfate import. Probably responsible for the translocation of the substrate across the membrane.</text>
</comment>
<comment type="subcellular location">
    <subcellularLocation>
        <location evidence="10">Cell membrane</location>
        <topology evidence="10">Multi-pass membrane protein</topology>
    </subcellularLocation>
    <subcellularLocation>
        <location evidence="1">Membrane</location>
        <topology evidence="1">Multi-pass membrane protein</topology>
    </subcellularLocation>
</comment>
<evidence type="ECO:0000256" key="2">
    <source>
        <dbReference type="ARBA" id="ARBA00011779"/>
    </source>
</evidence>
<feature type="transmembrane region" description="Helical" evidence="10">
    <location>
        <begin position="92"/>
        <end position="115"/>
    </location>
</feature>
<gene>
    <name evidence="13" type="ORF">SAMN05660706_11721</name>
</gene>
<feature type="transmembrane region" description="Helical" evidence="10">
    <location>
        <begin position="237"/>
        <end position="259"/>
    </location>
</feature>
<sequence length="271" mass="29436">MKNKNSINILFNAFIALCIAILTGFIILAISMVLTRGLPNLLTSLLIEEIRFAIKLSFYTSIISTLMCIVFSVPVAYGMVRLPFPGKKLVNTILEVPMALPPIVSGVALLILFGNSDFGRFLINAGLNFVFTVQGIILAQFFVNVPYMLRVLKAVIENIDPRIEFVARTLGCNRIQAICQVTLPLAKNGILAGVVITWARALGEFGAALMLAGATRLKTETLPVSLFLNMSTGDLELAMAAATILILISVISLFIFQYLGGNQLEHSRLGS</sequence>
<dbReference type="CDD" id="cd06261">
    <property type="entry name" value="TM_PBP2"/>
    <property type="match status" value="1"/>
</dbReference>
<evidence type="ECO:0000256" key="8">
    <source>
        <dbReference type="ARBA" id="ARBA00023136"/>
    </source>
</evidence>
<dbReference type="PANTHER" id="PTHR30406">
    <property type="entry name" value="SULFATE TRANSPORT SYSTEM PERMEASE PROTEIN"/>
    <property type="match status" value="1"/>
</dbReference>
<dbReference type="NCBIfam" id="TIGR01581">
    <property type="entry name" value="Mo_ABC_porter"/>
    <property type="match status" value="1"/>
</dbReference>
<dbReference type="PANTHER" id="PTHR30406:SF8">
    <property type="entry name" value="SULFATE TRANSPORT SYSTEM PERMEASE PROTEIN CYST"/>
    <property type="match status" value="1"/>
</dbReference>
<proteinExistence type="inferred from homology"/>
<evidence type="ECO:0000256" key="5">
    <source>
        <dbReference type="ARBA" id="ARBA00022692"/>
    </source>
</evidence>
<dbReference type="EMBL" id="FOYM01000017">
    <property type="protein sequence ID" value="SFR08643.1"/>
    <property type="molecule type" value="Genomic_DNA"/>
</dbReference>
<keyword evidence="7" id="KW-0764">Sulfate transport</keyword>
<dbReference type="RefSeq" id="WP_245779739.1">
    <property type="nucleotide sequence ID" value="NZ_FOYM01000017.1"/>
</dbReference>
<keyword evidence="14" id="KW-1185">Reference proteome</keyword>
<dbReference type="InterPro" id="IPR035906">
    <property type="entry name" value="MetI-like_sf"/>
</dbReference>
<feature type="transmembrane region" description="Helical" evidence="10">
    <location>
        <begin position="58"/>
        <end position="80"/>
    </location>
</feature>
<keyword evidence="8 10" id="KW-0472">Membrane</keyword>
<dbReference type="Gene3D" id="1.10.3720.10">
    <property type="entry name" value="MetI-like"/>
    <property type="match status" value="1"/>
</dbReference>
<comment type="function">
    <text evidence="11">Part of the binding-protein-dependent transport system for molybdenum; probably responsible for the translocation of the substrate across the membrane.</text>
</comment>
<comment type="subunit">
    <text evidence="2">The complex is composed of two ATP-binding proteins (CysA), two transmembrane proteins (CysT and CysW) and a solute-binding protein (CysP).</text>
</comment>
<comment type="similarity">
    <text evidence="11">Belongs to the binding-protein-dependent transport system permease family. CysTW subfamily.</text>
</comment>
<dbReference type="GO" id="GO:0005886">
    <property type="term" value="C:plasma membrane"/>
    <property type="evidence" value="ECO:0007669"/>
    <property type="project" value="UniProtKB-SubCell"/>
</dbReference>
<keyword evidence="3 10" id="KW-0813">Transport</keyword>
<keyword evidence="11" id="KW-1003">Cell membrane</keyword>
<evidence type="ECO:0000256" key="9">
    <source>
        <dbReference type="ARBA" id="ARBA00025323"/>
    </source>
</evidence>
<dbReference type="InterPro" id="IPR006469">
    <property type="entry name" value="NifC_ABC_porter"/>
</dbReference>
<dbReference type="AlphaFoldDB" id="A0A1I6DT54"/>
<keyword evidence="4 11" id="KW-0500">Molybdenum</keyword>
<evidence type="ECO:0000256" key="4">
    <source>
        <dbReference type="ARBA" id="ARBA00022505"/>
    </source>
</evidence>
<dbReference type="NCBIfam" id="TIGR02141">
    <property type="entry name" value="modB_ABC"/>
    <property type="match status" value="1"/>
</dbReference>
<protein>
    <recommendedName>
        <fullName evidence="11">Molybdenum transport system permease</fullName>
    </recommendedName>
</protein>
<evidence type="ECO:0000313" key="13">
    <source>
        <dbReference type="EMBL" id="SFR08643.1"/>
    </source>
</evidence>
<evidence type="ECO:0000256" key="11">
    <source>
        <dbReference type="RuleBase" id="RU365097"/>
    </source>
</evidence>
<evidence type="ECO:0000256" key="7">
    <source>
        <dbReference type="ARBA" id="ARBA00023032"/>
    </source>
</evidence>
<dbReference type="STRING" id="39060.SAMN05660706_11721"/>
<name>A0A1I6DT54_9FIRM</name>
<dbReference type="Proteomes" id="UP000199584">
    <property type="component" value="Unassembled WGS sequence"/>
</dbReference>
<dbReference type="PROSITE" id="PS50928">
    <property type="entry name" value="ABC_TM1"/>
    <property type="match status" value="1"/>
</dbReference>
<dbReference type="Pfam" id="PF00528">
    <property type="entry name" value="BPD_transp_1"/>
    <property type="match status" value="1"/>
</dbReference>
<dbReference type="GO" id="GO:0015098">
    <property type="term" value="F:molybdate ion transmembrane transporter activity"/>
    <property type="evidence" value="ECO:0007669"/>
    <property type="project" value="UniProtKB-UniRule"/>
</dbReference>
<feature type="transmembrane region" description="Helical" evidence="10">
    <location>
        <begin position="9"/>
        <end position="38"/>
    </location>
</feature>
<keyword evidence="5 10" id="KW-0812">Transmembrane</keyword>
<feature type="domain" description="ABC transmembrane type-1" evidence="12">
    <location>
        <begin position="54"/>
        <end position="256"/>
    </location>
</feature>
<evidence type="ECO:0000256" key="1">
    <source>
        <dbReference type="ARBA" id="ARBA00004141"/>
    </source>
</evidence>
<dbReference type="InterPro" id="IPR000515">
    <property type="entry name" value="MetI-like"/>
</dbReference>
<feature type="transmembrane region" description="Helical" evidence="10">
    <location>
        <begin position="121"/>
        <end position="143"/>
    </location>
</feature>
<evidence type="ECO:0000256" key="3">
    <source>
        <dbReference type="ARBA" id="ARBA00022448"/>
    </source>
</evidence>
<evidence type="ECO:0000256" key="10">
    <source>
        <dbReference type="RuleBase" id="RU363032"/>
    </source>
</evidence>
<accession>A0A1I6DT54</accession>
<evidence type="ECO:0000256" key="6">
    <source>
        <dbReference type="ARBA" id="ARBA00022989"/>
    </source>
</evidence>